<dbReference type="RefSeq" id="WP_114339024.1">
    <property type="nucleotide sequence ID" value="NZ_QPID01000008.1"/>
</dbReference>
<keyword evidence="1" id="KW-0812">Transmembrane</keyword>
<keyword evidence="1" id="KW-1133">Transmembrane helix</keyword>
<feature type="transmembrane region" description="Helical" evidence="1">
    <location>
        <begin position="6"/>
        <end position="23"/>
    </location>
</feature>
<dbReference type="PANTHER" id="PTHR22550:SF18">
    <property type="entry name" value="VWFA DOMAIN-CONTAINING PROTEIN"/>
    <property type="match status" value="1"/>
</dbReference>
<gene>
    <name evidence="3" type="ORF">DU002_14060</name>
</gene>
<evidence type="ECO:0000313" key="3">
    <source>
        <dbReference type="EMBL" id="RCU48900.1"/>
    </source>
</evidence>
<evidence type="ECO:0000256" key="1">
    <source>
        <dbReference type="SAM" id="Phobius"/>
    </source>
</evidence>
<dbReference type="InterPro" id="IPR050768">
    <property type="entry name" value="UPF0353/GerABKA_families"/>
</dbReference>
<dbReference type="InterPro" id="IPR033881">
    <property type="entry name" value="vWA_BatA_type"/>
</dbReference>
<dbReference type="PANTHER" id="PTHR22550">
    <property type="entry name" value="SPORE GERMINATION PROTEIN"/>
    <property type="match status" value="1"/>
</dbReference>
<dbReference type="PROSITE" id="PS50234">
    <property type="entry name" value="VWFA"/>
    <property type="match status" value="1"/>
</dbReference>
<evidence type="ECO:0000259" key="2">
    <source>
        <dbReference type="PROSITE" id="PS50234"/>
    </source>
</evidence>
<dbReference type="EMBL" id="QPID01000008">
    <property type="protein sequence ID" value="RCU48900.1"/>
    <property type="molecule type" value="Genomic_DNA"/>
</dbReference>
<protein>
    <submittedName>
        <fullName evidence="3">VWA domain-containing protein</fullName>
    </submittedName>
</protein>
<dbReference type="Pfam" id="PF00092">
    <property type="entry name" value="VWA"/>
    <property type="match status" value="1"/>
</dbReference>
<name>A0A368NFL4_9GAMM</name>
<dbReference type="SMART" id="SM00327">
    <property type="entry name" value="VWA"/>
    <property type="match status" value="1"/>
</dbReference>
<dbReference type="OrthoDB" id="6206554at2"/>
<evidence type="ECO:0000313" key="4">
    <source>
        <dbReference type="Proteomes" id="UP000252558"/>
    </source>
</evidence>
<keyword evidence="1" id="KW-0472">Membrane</keyword>
<dbReference type="CDD" id="cd01467">
    <property type="entry name" value="vWA_BatA_type"/>
    <property type="match status" value="1"/>
</dbReference>
<sequence>MLEFQWLWLLLALPLPLLSYFFLPQVETKAGALRLPTFALLSQHSLTANSGGRPVQIKWLAVIAWVLLVIAASRPQWLGDPVEVPAKGRDLMLAVDLSGSMEIEDMQVRGRAVDRLTLVKHVVGEFIERRNGDRVGLILFADNAYQQAPLTFDTGTVKQLLADTVIGLVGQSTAIGEAIGLATKRLLADEQPQKILILLTDGQNTAGEVSPLDAAKVAAEQGVKVYTIGVGADEMIKRTFMGTRKVNPSADLDEVTLTKIAALTGGRYFRARDAEDLAQIYQEIEQLEPIDQDRPMLRPTTEIYFWPLGLAFLLITAAFFWSMFANRLTLPPANAANVSGDQQ</sequence>
<dbReference type="InterPro" id="IPR036465">
    <property type="entry name" value="vWFA_dom_sf"/>
</dbReference>
<feature type="domain" description="VWFA" evidence="2">
    <location>
        <begin position="90"/>
        <end position="284"/>
    </location>
</feature>
<dbReference type="AlphaFoldDB" id="A0A368NFL4"/>
<dbReference type="Proteomes" id="UP000252558">
    <property type="component" value="Unassembled WGS sequence"/>
</dbReference>
<dbReference type="SUPFAM" id="SSF53300">
    <property type="entry name" value="vWA-like"/>
    <property type="match status" value="1"/>
</dbReference>
<proteinExistence type="predicted"/>
<reference evidence="3 4" key="1">
    <citation type="submission" date="2018-07" db="EMBL/GenBank/DDBJ databases">
        <title>Corallincola holothuriorum sp. nov., a new facultative anaerobe isolated from sea cucumber Apostichopus japonicus.</title>
        <authorList>
            <person name="Xia H."/>
        </authorList>
    </citation>
    <scope>NUCLEOTIDE SEQUENCE [LARGE SCALE GENOMIC DNA]</scope>
    <source>
        <strain evidence="3 4">C4</strain>
    </source>
</reference>
<comment type="caution">
    <text evidence="3">The sequence shown here is derived from an EMBL/GenBank/DDBJ whole genome shotgun (WGS) entry which is preliminary data.</text>
</comment>
<feature type="transmembrane region" description="Helical" evidence="1">
    <location>
        <begin position="303"/>
        <end position="324"/>
    </location>
</feature>
<dbReference type="InterPro" id="IPR002035">
    <property type="entry name" value="VWF_A"/>
</dbReference>
<keyword evidence="4" id="KW-1185">Reference proteome</keyword>
<dbReference type="Gene3D" id="3.40.50.410">
    <property type="entry name" value="von Willebrand factor, type A domain"/>
    <property type="match status" value="1"/>
</dbReference>
<organism evidence="3 4">
    <name type="scientific">Corallincola holothuriorum</name>
    <dbReference type="NCBI Taxonomy" id="2282215"/>
    <lineage>
        <taxon>Bacteria</taxon>
        <taxon>Pseudomonadati</taxon>
        <taxon>Pseudomonadota</taxon>
        <taxon>Gammaproteobacteria</taxon>
        <taxon>Alteromonadales</taxon>
        <taxon>Psychromonadaceae</taxon>
        <taxon>Corallincola</taxon>
    </lineage>
</organism>
<accession>A0A368NFL4</accession>